<accession>A0A0Q3PWL4</accession>
<keyword evidence="1" id="KW-0472">Membrane</keyword>
<dbReference type="InParanoid" id="A0A0Q3PWL4"/>
<keyword evidence="1" id="KW-0812">Transmembrane</keyword>
<dbReference type="Proteomes" id="UP000008810">
    <property type="component" value="Chromosome 3"/>
</dbReference>
<keyword evidence="1" id="KW-1133">Transmembrane helix</keyword>
<dbReference type="EMBL" id="CM000882">
    <property type="protein sequence ID" value="KQJ93801.1"/>
    <property type="molecule type" value="Genomic_DNA"/>
</dbReference>
<feature type="transmembrane region" description="Helical" evidence="1">
    <location>
        <begin position="41"/>
        <end position="60"/>
    </location>
</feature>
<protein>
    <submittedName>
        <fullName evidence="2 3">Uncharacterized protein</fullName>
    </submittedName>
</protein>
<dbReference type="EnsemblPlants" id="KQJ93801">
    <property type="protein sequence ID" value="KQJ93801"/>
    <property type="gene ID" value="BRADI_3g06815v3"/>
</dbReference>
<evidence type="ECO:0000256" key="1">
    <source>
        <dbReference type="SAM" id="Phobius"/>
    </source>
</evidence>
<sequence>MTEIWSLHVKWCFSKKEKKRWHYTSRIGRINRGGPFIHFRYVYIIAVLLCLLSFIFLFIYRDINGFPILEQYLKVV</sequence>
<organism evidence="2">
    <name type="scientific">Brachypodium distachyon</name>
    <name type="common">Purple false brome</name>
    <name type="synonym">Trachynia distachya</name>
    <dbReference type="NCBI Taxonomy" id="15368"/>
    <lineage>
        <taxon>Eukaryota</taxon>
        <taxon>Viridiplantae</taxon>
        <taxon>Streptophyta</taxon>
        <taxon>Embryophyta</taxon>
        <taxon>Tracheophyta</taxon>
        <taxon>Spermatophyta</taxon>
        <taxon>Magnoliopsida</taxon>
        <taxon>Liliopsida</taxon>
        <taxon>Poales</taxon>
        <taxon>Poaceae</taxon>
        <taxon>BOP clade</taxon>
        <taxon>Pooideae</taxon>
        <taxon>Stipodae</taxon>
        <taxon>Brachypodieae</taxon>
        <taxon>Brachypodium</taxon>
    </lineage>
</organism>
<reference evidence="2 3" key="1">
    <citation type="journal article" date="2010" name="Nature">
        <title>Genome sequencing and analysis of the model grass Brachypodium distachyon.</title>
        <authorList>
            <consortium name="International Brachypodium Initiative"/>
        </authorList>
    </citation>
    <scope>NUCLEOTIDE SEQUENCE [LARGE SCALE GENOMIC DNA]</scope>
    <source>
        <strain evidence="2 3">Bd21</strain>
    </source>
</reference>
<reference evidence="2" key="2">
    <citation type="submission" date="2017-06" db="EMBL/GenBank/DDBJ databases">
        <title>WGS assembly of Brachypodium distachyon.</title>
        <authorList>
            <consortium name="The International Brachypodium Initiative"/>
            <person name="Lucas S."/>
            <person name="Harmon-Smith M."/>
            <person name="Lail K."/>
            <person name="Tice H."/>
            <person name="Grimwood J."/>
            <person name="Bruce D."/>
            <person name="Barry K."/>
            <person name="Shu S."/>
            <person name="Lindquist E."/>
            <person name="Wang M."/>
            <person name="Pitluck S."/>
            <person name="Vogel J.P."/>
            <person name="Garvin D.F."/>
            <person name="Mockler T.C."/>
            <person name="Schmutz J."/>
            <person name="Rokhsar D."/>
            <person name="Bevan M.W."/>
        </authorList>
    </citation>
    <scope>NUCLEOTIDE SEQUENCE</scope>
    <source>
        <strain evidence="2">Bd21</strain>
    </source>
</reference>
<evidence type="ECO:0000313" key="3">
    <source>
        <dbReference type="EnsemblPlants" id="KQJ93801"/>
    </source>
</evidence>
<evidence type="ECO:0000313" key="4">
    <source>
        <dbReference type="Proteomes" id="UP000008810"/>
    </source>
</evidence>
<evidence type="ECO:0000313" key="2">
    <source>
        <dbReference type="EMBL" id="KQJ93801.1"/>
    </source>
</evidence>
<keyword evidence="4" id="KW-1185">Reference proteome</keyword>
<proteinExistence type="predicted"/>
<gene>
    <name evidence="2" type="ORF">BRADI_3g06815v3</name>
</gene>
<dbReference type="Gramene" id="KQJ93801">
    <property type="protein sequence ID" value="KQJ93801"/>
    <property type="gene ID" value="BRADI_3g06815v3"/>
</dbReference>
<reference evidence="3" key="3">
    <citation type="submission" date="2018-08" db="UniProtKB">
        <authorList>
            <consortium name="EnsemblPlants"/>
        </authorList>
    </citation>
    <scope>IDENTIFICATION</scope>
    <source>
        <strain evidence="3">cv. Bd21</strain>
    </source>
</reference>
<dbReference type="AlphaFoldDB" id="A0A0Q3PWL4"/>
<name>A0A0Q3PWL4_BRADI</name>